<dbReference type="GO" id="GO:0005524">
    <property type="term" value="F:ATP binding"/>
    <property type="evidence" value="ECO:0007669"/>
    <property type="project" value="InterPro"/>
</dbReference>
<dbReference type="GO" id="GO:0140359">
    <property type="term" value="F:ABC-type transporter activity"/>
    <property type="evidence" value="ECO:0007669"/>
    <property type="project" value="InterPro"/>
</dbReference>
<evidence type="ECO:0000313" key="8">
    <source>
        <dbReference type="Proteomes" id="UP001417504"/>
    </source>
</evidence>
<proteinExistence type="predicted"/>
<keyword evidence="4 5" id="KW-0472">Membrane</keyword>
<dbReference type="AlphaFoldDB" id="A0AAP0HSD5"/>
<sequence>MSSVDKGREATTPLLDKEGQLDGEFTEDGSLDFHGRTALRQSTGGWRAALIAFADATLVRSLLAERQSSIMQNISITVTAFAIGYKLCWRLALVVTVMFPILIAASIAEKEFIKGLGGDYSKAYSQAIAFASEAITNIYTVAAFGSEDMITKQFSSELRRSNKKALLRAHITAIGFGTSHCLAYFSYALGLWYSSKLIKNKESNFGDTLKTFIVWIFTATTITETFDVAPDIVKGTKALESVFSILERRTEIEPEDSISL</sequence>
<keyword evidence="3 5" id="KW-1133">Transmembrane helix</keyword>
<evidence type="ECO:0000259" key="6">
    <source>
        <dbReference type="PROSITE" id="PS50929"/>
    </source>
</evidence>
<protein>
    <recommendedName>
        <fullName evidence="6">ABC transmembrane type-1 domain-containing protein</fullName>
    </recommendedName>
</protein>
<gene>
    <name evidence="7" type="ORF">Sjap_022021</name>
</gene>
<feature type="transmembrane region" description="Helical" evidence="5">
    <location>
        <begin position="87"/>
        <end position="107"/>
    </location>
</feature>
<evidence type="ECO:0000256" key="1">
    <source>
        <dbReference type="ARBA" id="ARBA00004141"/>
    </source>
</evidence>
<dbReference type="PANTHER" id="PTHR24221:SF415">
    <property type="entry name" value="ABC TRANSPORTER B FAMILY MEMBER 13-RELATED"/>
    <property type="match status" value="1"/>
</dbReference>
<comment type="caution">
    <text evidence="7">The sequence shown here is derived from an EMBL/GenBank/DDBJ whole genome shotgun (WGS) entry which is preliminary data.</text>
</comment>
<dbReference type="EMBL" id="JBBNAE010000009">
    <property type="protein sequence ID" value="KAK9096524.1"/>
    <property type="molecule type" value="Genomic_DNA"/>
</dbReference>
<comment type="subcellular location">
    <subcellularLocation>
        <location evidence="1">Membrane</location>
        <topology evidence="1">Multi-pass membrane protein</topology>
    </subcellularLocation>
</comment>
<reference evidence="7 8" key="1">
    <citation type="submission" date="2024-01" db="EMBL/GenBank/DDBJ databases">
        <title>Genome assemblies of Stephania.</title>
        <authorList>
            <person name="Yang L."/>
        </authorList>
    </citation>
    <scope>NUCLEOTIDE SEQUENCE [LARGE SCALE GENOMIC DNA]</scope>
    <source>
        <strain evidence="7">QJT</strain>
        <tissue evidence="7">Leaf</tissue>
    </source>
</reference>
<dbReference type="Pfam" id="PF00664">
    <property type="entry name" value="ABC_membrane"/>
    <property type="match status" value="1"/>
</dbReference>
<dbReference type="GO" id="GO:0016020">
    <property type="term" value="C:membrane"/>
    <property type="evidence" value="ECO:0007669"/>
    <property type="project" value="UniProtKB-SubCell"/>
</dbReference>
<accession>A0AAP0HSD5</accession>
<evidence type="ECO:0000256" key="4">
    <source>
        <dbReference type="ARBA" id="ARBA00023136"/>
    </source>
</evidence>
<dbReference type="Gene3D" id="1.20.1560.10">
    <property type="entry name" value="ABC transporter type 1, transmembrane domain"/>
    <property type="match status" value="1"/>
</dbReference>
<dbReference type="PANTHER" id="PTHR24221">
    <property type="entry name" value="ATP-BINDING CASSETTE SUB-FAMILY B"/>
    <property type="match status" value="1"/>
</dbReference>
<dbReference type="InterPro" id="IPR036640">
    <property type="entry name" value="ABC1_TM_sf"/>
</dbReference>
<evidence type="ECO:0000256" key="3">
    <source>
        <dbReference type="ARBA" id="ARBA00022989"/>
    </source>
</evidence>
<dbReference type="Proteomes" id="UP001417504">
    <property type="component" value="Unassembled WGS sequence"/>
</dbReference>
<dbReference type="InterPro" id="IPR011527">
    <property type="entry name" value="ABC1_TM_dom"/>
</dbReference>
<evidence type="ECO:0000313" key="7">
    <source>
        <dbReference type="EMBL" id="KAK9096524.1"/>
    </source>
</evidence>
<feature type="transmembrane region" description="Helical" evidence="5">
    <location>
        <begin position="127"/>
        <end position="145"/>
    </location>
</feature>
<dbReference type="CDD" id="cd18578">
    <property type="entry name" value="ABC_6TM_Pgp_ABCB1_D2_like"/>
    <property type="match status" value="1"/>
</dbReference>
<name>A0AAP0HSD5_9MAGN</name>
<dbReference type="InterPro" id="IPR039421">
    <property type="entry name" value="Type_1_exporter"/>
</dbReference>
<evidence type="ECO:0000256" key="2">
    <source>
        <dbReference type="ARBA" id="ARBA00022692"/>
    </source>
</evidence>
<keyword evidence="2 5" id="KW-0812">Transmembrane</keyword>
<evidence type="ECO:0000256" key="5">
    <source>
        <dbReference type="SAM" id="Phobius"/>
    </source>
</evidence>
<dbReference type="SUPFAM" id="SSF90123">
    <property type="entry name" value="ABC transporter transmembrane region"/>
    <property type="match status" value="1"/>
</dbReference>
<organism evidence="7 8">
    <name type="scientific">Stephania japonica</name>
    <dbReference type="NCBI Taxonomy" id="461633"/>
    <lineage>
        <taxon>Eukaryota</taxon>
        <taxon>Viridiplantae</taxon>
        <taxon>Streptophyta</taxon>
        <taxon>Embryophyta</taxon>
        <taxon>Tracheophyta</taxon>
        <taxon>Spermatophyta</taxon>
        <taxon>Magnoliopsida</taxon>
        <taxon>Ranunculales</taxon>
        <taxon>Menispermaceae</taxon>
        <taxon>Menispermoideae</taxon>
        <taxon>Cissampelideae</taxon>
        <taxon>Stephania</taxon>
    </lineage>
</organism>
<keyword evidence="8" id="KW-1185">Reference proteome</keyword>
<feature type="transmembrane region" description="Helical" evidence="5">
    <location>
        <begin position="166"/>
        <end position="193"/>
    </location>
</feature>
<dbReference type="PROSITE" id="PS50929">
    <property type="entry name" value="ABC_TM1F"/>
    <property type="match status" value="1"/>
</dbReference>
<feature type="domain" description="ABC transmembrane type-1" evidence="6">
    <location>
        <begin position="55"/>
        <end position="234"/>
    </location>
</feature>